<accession>A0A4Y2ALX1</accession>
<dbReference type="Proteomes" id="UP000499080">
    <property type="component" value="Unassembled WGS sequence"/>
</dbReference>
<evidence type="ECO:0000313" key="3">
    <source>
        <dbReference type="Proteomes" id="UP000499080"/>
    </source>
</evidence>
<organism evidence="2 3">
    <name type="scientific">Araneus ventricosus</name>
    <name type="common">Orbweaver spider</name>
    <name type="synonym">Epeira ventricosa</name>
    <dbReference type="NCBI Taxonomy" id="182803"/>
    <lineage>
        <taxon>Eukaryota</taxon>
        <taxon>Metazoa</taxon>
        <taxon>Ecdysozoa</taxon>
        <taxon>Arthropoda</taxon>
        <taxon>Chelicerata</taxon>
        <taxon>Arachnida</taxon>
        <taxon>Araneae</taxon>
        <taxon>Araneomorphae</taxon>
        <taxon>Entelegynae</taxon>
        <taxon>Araneoidea</taxon>
        <taxon>Araneidae</taxon>
        <taxon>Araneus</taxon>
    </lineage>
</organism>
<proteinExistence type="predicted"/>
<sequence length="107" mass="12431">MKKSHSLEEKRNAKSHPVPRGCGKYFKESRHTSPCGRNDSESGYEMVIQQHPQLVFLQEQTEMRATPRNFLTSSDDRYSRPAPDPYSMPHCACPVSSRPDYRHHTRK</sequence>
<dbReference type="EMBL" id="BGPR01000022">
    <property type="protein sequence ID" value="GBL80637.1"/>
    <property type="molecule type" value="Genomic_DNA"/>
</dbReference>
<evidence type="ECO:0000256" key="1">
    <source>
        <dbReference type="SAM" id="MobiDB-lite"/>
    </source>
</evidence>
<gene>
    <name evidence="2" type="ORF">AVEN_225305_1</name>
</gene>
<name>A0A4Y2ALX1_ARAVE</name>
<feature type="compositionally biased region" description="Basic and acidic residues" evidence="1">
    <location>
        <begin position="1"/>
        <end position="12"/>
    </location>
</feature>
<evidence type="ECO:0000313" key="2">
    <source>
        <dbReference type="EMBL" id="GBL80637.1"/>
    </source>
</evidence>
<reference evidence="2 3" key="1">
    <citation type="journal article" date="2019" name="Sci. Rep.">
        <title>Orb-weaving spider Araneus ventricosus genome elucidates the spidroin gene catalogue.</title>
        <authorList>
            <person name="Kono N."/>
            <person name="Nakamura H."/>
            <person name="Ohtoshi R."/>
            <person name="Moran D.A.P."/>
            <person name="Shinohara A."/>
            <person name="Yoshida Y."/>
            <person name="Fujiwara M."/>
            <person name="Mori M."/>
            <person name="Tomita M."/>
            <person name="Arakawa K."/>
        </authorList>
    </citation>
    <scope>NUCLEOTIDE SEQUENCE [LARGE SCALE GENOMIC DNA]</scope>
</reference>
<protein>
    <submittedName>
        <fullName evidence="2">Uncharacterized protein</fullName>
    </submittedName>
</protein>
<feature type="region of interest" description="Disordered" evidence="1">
    <location>
        <begin position="1"/>
        <end position="46"/>
    </location>
</feature>
<dbReference type="AlphaFoldDB" id="A0A4Y2ALX1"/>
<feature type="region of interest" description="Disordered" evidence="1">
    <location>
        <begin position="66"/>
        <end position="107"/>
    </location>
</feature>
<comment type="caution">
    <text evidence="2">The sequence shown here is derived from an EMBL/GenBank/DDBJ whole genome shotgun (WGS) entry which is preliminary data.</text>
</comment>
<keyword evidence="3" id="KW-1185">Reference proteome</keyword>